<dbReference type="PANTHER" id="PTHR43669:SF3">
    <property type="entry name" value="ALCOHOL DEHYDROGENASE, PUTATIVE (AFU_ORTHOLOGUE AFUA_3G03445)-RELATED"/>
    <property type="match status" value="1"/>
</dbReference>
<feature type="transmembrane region" description="Helical" evidence="4">
    <location>
        <begin position="132"/>
        <end position="153"/>
    </location>
</feature>
<organism evidence="6 7">
    <name type="scientific">Solirubrobacter phytolaccae</name>
    <dbReference type="NCBI Taxonomy" id="1404360"/>
    <lineage>
        <taxon>Bacteria</taxon>
        <taxon>Bacillati</taxon>
        <taxon>Actinomycetota</taxon>
        <taxon>Thermoleophilia</taxon>
        <taxon>Solirubrobacterales</taxon>
        <taxon>Solirubrobacteraceae</taxon>
        <taxon>Solirubrobacter</taxon>
    </lineage>
</organism>
<evidence type="ECO:0000259" key="5">
    <source>
        <dbReference type="SMART" id="SM00822"/>
    </source>
</evidence>
<evidence type="ECO:0000256" key="2">
    <source>
        <dbReference type="ARBA" id="ARBA00023002"/>
    </source>
</evidence>
<protein>
    <submittedName>
        <fullName evidence="6">SDR family NAD(P)-dependent oxidoreductase</fullName>
    </submittedName>
</protein>
<keyword evidence="2" id="KW-0560">Oxidoreductase</keyword>
<dbReference type="Gene3D" id="3.40.50.720">
    <property type="entry name" value="NAD(P)-binding Rossmann-like Domain"/>
    <property type="match status" value="1"/>
</dbReference>
<dbReference type="InterPro" id="IPR036291">
    <property type="entry name" value="NAD(P)-bd_dom_sf"/>
</dbReference>
<comment type="similarity">
    <text evidence="1 3">Belongs to the short-chain dehydrogenases/reductases (SDR) family.</text>
</comment>
<keyword evidence="4" id="KW-0812">Transmembrane</keyword>
<sequence>MMWNLDGRVALITGAASGIGAELARQLAARGMRLALIDVNGEGLERVAAGVSGAEVAVADVRDADALTAAIDDLAARCGGIDVAVANAGVATGGPLRMVAPETVEETIDINLLGVWRTARAALPYVLERRGYLLLIASAAAVLPAVGLGAYSVSKAGVDALGRTLRVELRTHGVGVGVGYFLFLNTPMVTAGEDSPIFGQAKRRLPNALGKTWPLEPAVARTVRTIEKRSRAVSYPPFLRGAIVLRGLLDNPLTDLAAGAGVKGMEEAFAAEAERVGPAAAARAVGGR</sequence>
<keyword evidence="4" id="KW-1133">Transmembrane helix</keyword>
<dbReference type="PRINTS" id="PR00081">
    <property type="entry name" value="GDHRDH"/>
</dbReference>
<dbReference type="PROSITE" id="PS00061">
    <property type="entry name" value="ADH_SHORT"/>
    <property type="match status" value="1"/>
</dbReference>
<evidence type="ECO:0000256" key="1">
    <source>
        <dbReference type="ARBA" id="ARBA00006484"/>
    </source>
</evidence>
<dbReference type="InterPro" id="IPR020904">
    <property type="entry name" value="Sc_DH/Rdtase_CS"/>
</dbReference>
<comment type="caution">
    <text evidence="6">The sequence shown here is derived from an EMBL/GenBank/DDBJ whole genome shotgun (WGS) entry which is preliminary data.</text>
</comment>
<accession>A0A9X3SEB6</accession>
<dbReference type="Proteomes" id="UP001147653">
    <property type="component" value="Unassembled WGS sequence"/>
</dbReference>
<dbReference type="RefSeq" id="WP_270029183.1">
    <property type="nucleotide sequence ID" value="NZ_JAPDDP010000084.1"/>
</dbReference>
<evidence type="ECO:0000313" key="6">
    <source>
        <dbReference type="EMBL" id="MDA0184730.1"/>
    </source>
</evidence>
<evidence type="ECO:0000256" key="3">
    <source>
        <dbReference type="RuleBase" id="RU000363"/>
    </source>
</evidence>
<evidence type="ECO:0000256" key="4">
    <source>
        <dbReference type="SAM" id="Phobius"/>
    </source>
</evidence>
<name>A0A9X3SEB6_9ACTN</name>
<dbReference type="PRINTS" id="PR00080">
    <property type="entry name" value="SDRFAMILY"/>
</dbReference>
<dbReference type="EMBL" id="JAPDDP010000084">
    <property type="protein sequence ID" value="MDA0184730.1"/>
    <property type="molecule type" value="Genomic_DNA"/>
</dbReference>
<proteinExistence type="inferred from homology"/>
<dbReference type="GO" id="GO:0016491">
    <property type="term" value="F:oxidoreductase activity"/>
    <property type="evidence" value="ECO:0007669"/>
    <property type="project" value="UniProtKB-KW"/>
</dbReference>
<gene>
    <name evidence="6" type="ORF">OJ997_30790</name>
</gene>
<dbReference type="PANTHER" id="PTHR43669">
    <property type="entry name" value="5-KETO-D-GLUCONATE 5-REDUCTASE"/>
    <property type="match status" value="1"/>
</dbReference>
<dbReference type="SMART" id="SM00822">
    <property type="entry name" value="PKS_KR"/>
    <property type="match status" value="1"/>
</dbReference>
<reference evidence="6" key="1">
    <citation type="submission" date="2022-10" db="EMBL/GenBank/DDBJ databases">
        <title>The WGS of Solirubrobacter phytolaccae KCTC 29190.</title>
        <authorList>
            <person name="Jiang Z."/>
        </authorList>
    </citation>
    <scope>NUCLEOTIDE SEQUENCE</scope>
    <source>
        <strain evidence="6">KCTC 29190</strain>
    </source>
</reference>
<dbReference type="InterPro" id="IPR002347">
    <property type="entry name" value="SDR_fam"/>
</dbReference>
<feature type="domain" description="Ketoreductase" evidence="5">
    <location>
        <begin position="8"/>
        <end position="180"/>
    </location>
</feature>
<dbReference type="CDD" id="cd05233">
    <property type="entry name" value="SDR_c"/>
    <property type="match status" value="1"/>
</dbReference>
<dbReference type="InterPro" id="IPR057326">
    <property type="entry name" value="KR_dom"/>
</dbReference>
<dbReference type="AlphaFoldDB" id="A0A9X3SEB6"/>
<keyword evidence="4" id="KW-0472">Membrane</keyword>
<keyword evidence="7" id="KW-1185">Reference proteome</keyword>
<dbReference type="SUPFAM" id="SSF51735">
    <property type="entry name" value="NAD(P)-binding Rossmann-fold domains"/>
    <property type="match status" value="1"/>
</dbReference>
<dbReference type="Pfam" id="PF00106">
    <property type="entry name" value="adh_short"/>
    <property type="match status" value="1"/>
</dbReference>
<evidence type="ECO:0000313" key="7">
    <source>
        <dbReference type="Proteomes" id="UP001147653"/>
    </source>
</evidence>